<dbReference type="AlphaFoldDB" id="A0A2S2NL18"/>
<accession>A0A2S2NL18</accession>
<proteinExistence type="predicted"/>
<dbReference type="EMBL" id="GGMR01005271">
    <property type="protein sequence ID" value="MBY17890.1"/>
    <property type="molecule type" value="Transcribed_RNA"/>
</dbReference>
<evidence type="ECO:0000313" key="1">
    <source>
        <dbReference type="EMBL" id="MBY17890.1"/>
    </source>
</evidence>
<protein>
    <submittedName>
        <fullName evidence="1">Uncharacterized protein</fullName>
    </submittedName>
</protein>
<reference evidence="1" key="1">
    <citation type="submission" date="2018-04" db="EMBL/GenBank/DDBJ databases">
        <title>Transcriptome of Schizaphis graminum biotype I.</title>
        <authorList>
            <person name="Scully E.D."/>
            <person name="Geib S.M."/>
            <person name="Palmer N.A."/>
            <person name="Koch K."/>
            <person name="Bradshaw J."/>
            <person name="Heng-Moss T."/>
            <person name="Sarath G."/>
        </authorList>
    </citation>
    <scope>NUCLEOTIDE SEQUENCE</scope>
</reference>
<organism evidence="1">
    <name type="scientific">Schizaphis graminum</name>
    <name type="common">Green bug aphid</name>
    <dbReference type="NCBI Taxonomy" id="13262"/>
    <lineage>
        <taxon>Eukaryota</taxon>
        <taxon>Metazoa</taxon>
        <taxon>Ecdysozoa</taxon>
        <taxon>Arthropoda</taxon>
        <taxon>Hexapoda</taxon>
        <taxon>Insecta</taxon>
        <taxon>Pterygota</taxon>
        <taxon>Neoptera</taxon>
        <taxon>Paraneoptera</taxon>
        <taxon>Hemiptera</taxon>
        <taxon>Sternorrhyncha</taxon>
        <taxon>Aphidomorpha</taxon>
        <taxon>Aphidoidea</taxon>
        <taxon>Aphididae</taxon>
        <taxon>Aphidini</taxon>
        <taxon>Schizaphis</taxon>
    </lineage>
</organism>
<name>A0A2S2NL18_SCHGA</name>
<gene>
    <name evidence="1" type="ORF">g.4924</name>
</gene>
<sequence>MAGLLRVPHYRHSGENSRRTGPEEGIDNLLLVPESVLDMDGNQLRDDLNGLRFAFRKQYLQADLGPQGNIWICKVYNDVFYIVLQVYFCYNYAELQFFILNKITVLLCYCGCL</sequence>